<keyword evidence="1" id="KW-0472">Membrane</keyword>
<dbReference type="RefSeq" id="WP_116722447.1">
    <property type="nucleotide sequence ID" value="NZ_CP011524.1"/>
</dbReference>
<dbReference type="EMBL" id="QEKK01000010">
    <property type="protein sequence ID" value="PVY47334.1"/>
    <property type="molecule type" value="Genomic_DNA"/>
</dbReference>
<keyword evidence="1" id="KW-1133">Transmembrane helix</keyword>
<dbReference type="GeneID" id="93229613"/>
<dbReference type="AlphaFoldDB" id="A0A2U1BF79"/>
<evidence type="ECO:0000313" key="2">
    <source>
        <dbReference type="EMBL" id="PVY47334.1"/>
    </source>
</evidence>
<dbReference type="Proteomes" id="UP000245778">
    <property type="component" value="Unassembled WGS sequence"/>
</dbReference>
<organism evidence="2 3">
    <name type="scientific">Intestinimonas butyriciproducens</name>
    <dbReference type="NCBI Taxonomy" id="1297617"/>
    <lineage>
        <taxon>Bacteria</taxon>
        <taxon>Bacillati</taxon>
        <taxon>Bacillota</taxon>
        <taxon>Clostridia</taxon>
        <taxon>Eubacteriales</taxon>
        <taxon>Intestinimonas</taxon>
    </lineage>
</organism>
<sequence length="83" mass="8934">MRNALQGTATAILLAVALLADGLMGTLGPLDFLLIAGMAVAVAGVLVWLSNRHRKKKAAPVLLTPKRPRRIRRTPYPPPILTE</sequence>
<keyword evidence="1" id="KW-0812">Transmembrane</keyword>
<feature type="transmembrane region" description="Helical" evidence="1">
    <location>
        <begin position="30"/>
        <end position="49"/>
    </location>
</feature>
<accession>A0A2U1BF79</accession>
<gene>
    <name evidence="2" type="ORF">C7373_11061</name>
</gene>
<evidence type="ECO:0000313" key="3">
    <source>
        <dbReference type="Proteomes" id="UP000245778"/>
    </source>
</evidence>
<proteinExistence type="predicted"/>
<name>A0A2U1BF79_9FIRM</name>
<reference evidence="2 3" key="1">
    <citation type="submission" date="2018-04" db="EMBL/GenBank/DDBJ databases">
        <title>Genomic Encyclopedia of Type Strains, Phase IV (KMG-IV): sequencing the most valuable type-strain genomes for metagenomic binning, comparative biology and taxonomic classification.</title>
        <authorList>
            <person name="Goeker M."/>
        </authorList>
    </citation>
    <scope>NUCLEOTIDE SEQUENCE [LARGE SCALE GENOMIC DNA]</scope>
    <source>
        <strain evidence="2 3">DSM 26588</strain>
    </source>
</reference>
<protein>
    <submittedName>
        <fullName evidence="2">Uncharacterized protein</fullName>
    </submittedName>
</protein>
<comment type="caution">
    <text evidence="2">The sequence shown here is derived from an EMBL/GenBank/DDBJ whole genome shotgun (WGS) entry which is preliminary data.</text>
</comment>
<evidence type="ECO:0000256" key="1">
    <source>
        <dbReference type="SAM" id="Phobius"/>
    </source>
</evidence>